<accession>A0AAX2RU78</accession>
<dbReference type="AlphaFoldDB" id="A0AAX2RU78"/>
<feature type="region of interest" description="Disordered" evidence="1">
    <location>
        <begin position="61"/>
        <end position="94"/>
    </location>
</feature>
<organism evidence="2 3">
    <name type="scientific">Burkholderia cepacia</name>
    <name type="common">Pseudomonas cepacia</name>
    <dbReference type="NCBI Taxonomy" id="292"/>
    <lineage>
        <taxon>Bacteria</taxon>
        <taxon>Pseudomonadati</taxon>
        <taxon>Pseudomonadota</taxon>
        <taxon>Betaproteobacteria</taxon>
        <taxon>Burkholderiales</taxon>
        <taxon>Burkholderiaceae</taxon>
        <taxon>Burkholderia</taxon>
        <taxon>Burkholderia cepacia complex</taxon>
    </lineage>
</organism>
<dbReference type="EMBL" id="SNSQ01000012">
    <property type="protein sequence ID" value="TEU49575.1"/>
    <property type="molecule type" value="Genomic_DNA"/>
</dbReference>
<proteinExistence type="predicted"/>
<feature type="compositionally biased region" description="Basic residues" evidence="1">
    <location>
        <begin position="61"/>
        <end position="72"/>
    </location>
</feature>
<name>A0AAX2RU78_BURCE</name>
<sequence>MAVYREEQARARALPVLASAAQQFDMIVAALDAAADTLSVADAEHLWAQLQAISRALKRAGHARPRAARRPARPAPGQRDFFCETDELVQPARQ</sequence>
<gene>
    <name evidence="2" type="ORF">E3D37_13145</name>
</gene>
<protein>
    <submittedName>
        <fullName evidence="2">Uncharacterized protein</fullName>
    </submittedName>
</protein>
<evidence type="ECO:0000313" key="3">
    <source>
        <dbReference type="Proteomes" id="UP000298234"/>
    </source>
</evidence>
<dbReference type="Proteomes" id="UP000298234">
    <property type="component" value="Unassembled WGS sequence"/>
</dbReference>
<evidence type="ECO:0000313" key="2">
    <source>
        <dbReference type="EMBL" id="TEU49575.1"/>
    </source>
</evidence>
<reference evidence="2 3" key="1">
    <citation type="submission" date="2019-03" db="EMBL/GenBank/DDBJ databases">
        <title>Burkholderia cepacia outbreak.</title>
        <authorList>
            <person name="Farzana R."/>
            <person name="Walsh T.R."/>
        </authorList>
    </citation>
    <scope>NUCLEOTIDE SEQUENCE [LARGE SCALE GENOMIC DNA]</scope>
    <source>
        <strain evidence="3">d13</strain>
    </source>
</reference>
<evidence type="ECO:0000256" key="1">
    <source>
        <dbReference type="SAM" id="MobiDB-lite"/>
    </source>
</evidence>
<comment type="caution">
    <text evidence="2">The sequence shown here is derived from an EMBL/GenBank/DDBJ whole genome shotgun (WGS) entry which is preliminary data.</text>
</comment>